<dbReference type="InterPro" id="IPR000620">
    <property type="entry name" value="EamA_dom"/>
</dbReference>
<organism evidence="7 8">
    <name type="scientific">Natronosalvus rutilus</name>
    <dbReference type="NCBI Taxonomy" id="2953753"/>
    <lineage>
        <taxon>Archaea</taxon>
        <taxon>Methanobacteriati</taxon>
        <taxon>Methanobacteriota</taxon>
        <taxon>Stenosarchaea group</taxon>
        <taxon>Halobacteria</taxon>
        <taxon>Halobacteriales</taxon>
        <taxon>Natrialbaceae</taxon>
        <taxon>Natronosalvus</taxon>
    </lineage>
</organism>
<feature type="transmembrane region" description="Helical" evidence="5">
    <location>
        <begin position="271"/>
        <end position="293"/>
    </location>
</feature>
<feature type="domain" description="EamA" evidence="6">
    <location>
        <begin position="7"/>
        <end position="139"/>
    </location>
</feature>
<dbReference type="GeneID" id="73288853"/>
<dbReference type="PANTHER" id="PTHR32322:SF2">
    <property type="entry name" value="EAMA DOMAIN-CONTAINING PROTEIN"/>
    <property type="match status" value="1"/>
</dbReference>
<evidence type="ECO:0000256" key="1">
    <source>
        <dbReference type="ARBA" id="ARBA00004141"/>
    </source>
</evidence>
<keyword evidence="3 5" id="KW-1133">Transmembrane helix</keyword>
<comment type="subcellular location">
    <subcellularLocation>
        <location evidence="1">Membrane</location>
        <topology evidence="1">Multi-pass membrane protein</topology>
    </subcellularLocation>
</comment>
<keyword evidence="4 5" id="KW-0472">Membrane</keyword>
<feature type="transmembrane region" description="Helical" evidence="5">
    <location>
        <begin position="125"/>
        <end position="144"/>
    </location>
</feature>
<feature type="transmembrane region" description="Helical" evidence="5">
    <location>
        <begin position="94"/>
        <end position="116"/>
    </location>
</feature>
<dbReference type="PANTHER" id="PTHR32322">
    <property type="entry name" value="INNER MEMBRANE TRANSPORTER"/>
    <property type="match status" value="1"/>
</dbReference>
<dbReference type="KEGG" id="sawl:NGM29_02365"/>
<dbReference type="InterPro" id="IPR050638">
    <property type="entry name" value="AA-Vitamin_Transporters"/>
</dbReference>
<evidence type="ECO:0000313" key="8">
    <source>
        <dbReference type="Proteomes" id="UP001056855"/>
    </source>
</evidence>
<reference evidence="7" key="1">
    <citation type="submission" date="2022-06" db="EMBL/GenBank/DDBJ databases">
        <title>Diverse halophilic archaea isolated from saline environments.</title>
        <authorList>
            <person name="Cui H.-L."/>
        </authorList>
    </citation>
    <scope>NUCLEOTIDE SEQUENCE</scope>
    <source>
        <strain evidence="7">WLHS1</strain>
    </source>
</reference>
<dbReference type="Pfam" id="PF00892">
    <property type="entry name" value="EamA"/>
    <property type="match status" value="2"/>
</dbReference>
<feature type="domain" description="EamA" evidence="6">
    <location>
        <begin position="151"/>
        <end position="286"/>
    </location>
</feature>
<dbReference type="SUPFAM" id="SSF103481">
    <property type="entry name" value="Multidrug resistance efflux transporter EmrE"/>
    <property type="match status" value="2"/>
</dbReference>
<protein>
    <submittedName>
        <fullName evidence="7">DMT family transporter</fullName>
    </submittedName>
</protein>
<keyword evidence="8" id="KW-1185">Reference proteome</keyword>
<dbReference type="RefSeq" id="WP_254158653.1">
    <property type="nucleotide sequence ID" value="NZ_CP100355.1"/>
</dbReference>
<evidence type="ECO:0000256" key="4">
    <source>
        <dbReference type="ARBA" id="ARBA00023136"/>
    </source>
</evidence>
<keyword evidence="2 5" id="KW-0812">Transmembrane</keyword>
<feature type="transmembrane region" description="Helical" evidence="5">
    <location>
        <begin position="67"/>
        <end position="88"/>
    </location>
</feature>
<feature type="transmembrane region" description="Helical" evidence="5">
    <location>
        <begin position="248"/>
        <end position="265"/>
    </location>
</feature>
<evidence type="ECO:0000256" key="3">
    <source>
        <dbReference type="ARBA" id="ARBA00022989"/>
    </source>
</evidence>
<dbReference type="GO" id="GO:0016020">
    <property type="term" value="C:membrane"/>
    <property type="evidence" value="ECO:0007669"/>
    <property type="project" value="UniProtKB-SubCell"/>
</dbReference>
<dbReference type="AlphaFoldDB" id="A0A9E7SXI6"/>
<proteinExistence type="predicted"/>
<feature type="transmembrane region" description="Helical" evidence="5">
    <location>
        <begin position="32"/>
        <end position="55"/>
    </location>
</feature>
<dbReference type="InterPro" id="IPR037185">
    <property type="entry name" value="EmrE-like"/>
</dbReference>
<dbReference type="Proteomes" id="UP001056855">
    <property type="component" value="Chromosome"/>
</dbReference>
<dbReference type="EMBL" id="CP100355">
    <property type="protein sequence ID" value="UTF54148.1"/>
    <property type="molecule type" value="Genomic_DNA"/>
</dbReference>
<evidence type="ECO:0000256" key="5">
    <source>
        <dbReference type="SAM" id="Phobius"/>
    </source>
</evidence>
<gene>
    <name evidence="7" type="ORF">NGM29_02365</name>
</gene>
<accession>A0A9E7SXI6</accession>
<name>A0A9E7SXI6_9EURY</name>
<feature type="transmembrane region" description="Helical" evidence="5">
    <location>
        <begin position="150"/>
        <end position="170"/>
    </location>
</feature>
<feature type="transmembrane region" description="Helical" evidence="5">
    <location>
        <begin position="215"/>
        <end position="236"/>
    </location>
</feature>
<evidence type="ECO:0000256" key="2">
    <source>
        <dbReference type="ARBA" id="ARBA00022692"/>
    </source>
</evidence>
<feature type="transmembrane region" description="Helical" evidence="5">
    <location>
        <begin position="182"/>
        <end position="203"/>
    </location>
</feature>
<sequence>MTDTRDIVLFLGLALVWGTSFAAIEIGLATVPPILFAAFRFDVATLLFVAAVALTGASWRPSVRADWLLIAVGGGLLVGAHFALLFLGQSMVSSSVAAVVLSLTPIVTPPLALALLPREQIRPQAVVGLLLGLVGVSTIALEGGSFGGQALGVGLLFVSAVVFALGSVLTERTRGTLPIVSQQAWAMGLGALVLHTLSGLHPAETLVGLEVTTDAVLALAYLAVVATGGGFFVYFVLLERIGATELSLVNYAVPVVAAAVGWAALGESLTVGTVAGFTLIIVGFALCKLGALWQTAAPAIGYGPYRPSDTDGVVVGGNVYLVDEGQDRTPESTRATRGDAVAAD</sequence>
<evidence type="ECO:0000313" key="7">
    <source>
        <dbReference type="EMBL" id="UTF54148.1"/>
    </source>
</evidence>
<evidence type="ECO:0000259" key="6">
    <source>
        <dbReference type="Pfam" id="PF00892"/>
    </source>
</evidence>